<proteinExistence type="predicted"/>
<dbReference type="EMBL" id="CP016534">
    <property type="protein sequence ID" value="ANU09500.1"/>
    <property type="molecule type" value="Genomic_DNA"/>
</dbReference>
<reference evidence="1" key="1">
    <citation type="submission" date="2016-10" db="EMBL/GenBank/DDBJ databases">
        <authorList>
            <person name="See-Too W.S."/>
        </authorList>
    </citation>
    <scope>NUCLEOTIDE SEQUENCE</scope>
    <source>
        <strain evidence="1">DSM 14505</strain>
    </source>
</reference>
<name>A0ABM6D268_9BACL</name>
<protein>
    <recommendedName>
        <fullName evidence="3">PAS domain-containing protein</fullName>
    </recommendedName>
</protein>
<evidence type="ECO:0000313" key="2">
    <source>
        <dbReference type="Proteomes" id="UP000092661"/>
    </source>
</evidence>
<accession>A0ABM6D268</accession>
<evidence type="ECO:0000313" key="1">
    <source>
        <dbReference type="EMBL" id="ANU09500.1"/>
    </source>
</evidence>
<organism evidence="1 2">
    <name type="scientific">Planococcus antarcticus DSM 14505</name>
    <dbReference type="NCBI Taxonomy" id="1185653"/>
    <lineage>
        <taxon>Bacteria</taxon>
        <taxon>Bacillati</taxon>
        <taxon>Bacillota</taxon>
        <taxon>Bacilli</taxon>
        <taxon>Bacillales</taxon>
        <taxon>Caryophanaceae</taxon>
        <taxon>Planococcus</taxon>
    </lineage>
</organism>
<sequence>MLGNNDSQTQEWLNAMDEFLIIMDTNGIILYANQPWVDFCTTHGLLSRKWTQKNCSFSSKTLSRSA</sequence>
<dbReference type="RefSeq" id="WP_065536388.1">
    <property type="nucleotide sequence ID" value="NZ_CP016534.2"/>
</dbReference>
<keyword evidence="2" id="KW-1185">Reference proteome</keyword>
<dbReference type="Proteomes" id="UP000092661">
    <property type="component" value="Chromosome"/>
</dbReference>
<evidence type="ECO:0008006" key="3">
    <source>
        <dbReference type="Google" id="ProtNLM"/>
    </source>
</evidence>
<gene>
    <name evidence="1" type="ORF">BBH88_03855</name>
</gene>